<name>A0A9D1TVU1_9FIRM</name>
<evidence type="ECO:0000256" key="1">
    <source>
        <dbReference type="ARBA" id="ARBA00000553"/>
    </source>
</evidence>
<dbReference type="AlphaFoldDB" id="A0A9D1TVU1"/>
<comment type="catalytic activity">
    <reaction evidence="10">
        <text>S-methyl-5'-thioadenosine + phosphate = 5-(methylsulfanyl)-alpha-D-ribose 1-phosphate + adenine</text>
        <dbReference type="Rhea" id="RHEA:11852"/>
        <dbReference type="ChEBI" id="CHEBI:16708"/>
        <dbReference type="ChEBI" id="CHEBI:17509"/>
        <dbReference type="ChEBI" id="CHEBI:43474"/>
        <dbReference type="ChEBI" id="CHEBI:58533"/>
        <dbReference type="EC" id="2.4.2.28"/>
    </reaction>
    <physiologicalReaction direction="left-to-right" evidence="10">
        <dbReference type="Rhea" id="RHEA:11853"/>
    </physiologicalReaction>
</comment>
<dbReference type="GO" id="GO:0005507">
    <property type="term" value="F:copper ion binding"/>
    <property type="evidence" value="ECO:0007669"/>
    <property type="project" value="TreeGrafter"/>
</dbReference>
<evidence type="ECO:0000256" key="6">
    <source>
        <dbReference type="ARBA" id="ARBA00022801"/>
    </source>
</evidence>
<evidence type="ECO:0000313" key="11">
    <source>
        <dbReference type="EMBL" id="HIW08252.1"/>
    </source>
</evidence>
<sequence>MHDKISAGVTYLSAEAFEHAGGVAHGFSTRLGGVSTGIYESLNLGSTRGDDPEHVRENYRRFFAAVGADLSTVAMTNQVHSDVVRPVTTADIKACLLDQEPYEADGLVTDIPGVALVIFSADCLPVLLYDPVRRVIAAVHAGWRGTAAGIVERAVEKMAFYGCRPADILAAIGPGISRCCFETHEDVP</sequence>
<dbReference type="GO" id="GO:0016787">
    <property type="term" value="F:hydrolase activity"/>
    <property type="evidence" value="ECO:0007669"/>
    <property type="project" value="UniProtKB-KW"/>
</dbReference>
<dbReference type="GO" id="GO:0017061">
    <property type="term" value="F:S-methyl-5-thioadenosine phosphorylase activity"/>
    <property type="evidence" value="ECO:0007669"/>
    <property type="project" value="UniProtKB-EC"/>
</dbReference>
<keyword evidence="4" id="KW-0808">Transferase</keyword>
<evidence type="ECO:0000256" key="7">
    <source>
        <dbReference type="ARBA" id="ARBA00022833"/>
    </source>
</evidence>
<protein>
    <submittedName>
        <fullName evidence="11">Polyphenol oxidase family protein</fullName>
    </submittedName>
</protein>
<comment type="catalytic activity">
    <reaction evidence="1">
        <text>inosine + phosphate = alpha-D-ribose 1-phosphate + hypoxanthine</text>
        <dbReference type="Rhea" id="RHEA:27646"/>
        <dbReference type="ChEBI" id="CHEBI:17368"/>
        <dbReference type="ChEBI" id="CHEBI:17596"/>
        <dbReference type="ChEBI" id="CHEBI:43474"/>
        <dbReference type="ChEBI" id="CHEBI:57720"/>
        <dbReference type="EC" id="2.4.2.1"/>
    </reaction>
    <physiologicalReaction direction="left-to-right" evidence="1">
        <dbReference type="Rhea" id="RHEA:27647"/>
    </physiologicalReaction>
</comment>
<evidence type="ECO:0000256" key="9">
    <source>
        <dbReference type="ARBA" id="ARBA00048968"/>
    </source>
</evidence>
<keyword evidence="6" id="KW-0378">Hydrolase</keyword>
<dbReference type="CDD" id="cd16833">
    <property type="entry name" value="YfiH"/>
    <property type="match status" value="1"/>
</dbReference>
<comment type="caution">
    <text evidence="11">The sequence shown here is derived from an EMBL/GenBank/DDBJ whole genome shotgun (WGS) entry which is preliminary data.</text>
</comment>
<accession>A0A9D1TVU1</accession>
<dbReference type="EMBL" id="DXHQ01000028">
    <property type="protein sequence ID" value="HIW08252.1"/>
    <property type="molecule type" value="Genomic_DNA"/>
</dbReference>
<proteinExistence type="inferred from homology"/>
<reference evidence="11" key="1">
    <citation type="journal article" date="2021" name="PeerJ">
        <title>Extensive microbial diversity within the chicken gut microbiome revealed by metagenomics and culture.</title>
        <authorList>
            <person name="Gilroy R."/>
            <person name="Ravi A."/>
            <person name="Getino M."/>
            <person name="Pursley I."/>
            <person name="Horton D.L."/>
            <person name="Alikhan N.F."/>
            <person name="Baker D."/>
            <person name="Gharbi K."/>
            <person name="Hall N."/>
            <person name="Watson M."/>
            <person name="Adriaenssens E.M."/>
            <person name="Foster-Nyarko E."/>
            <person name="Jarju S."/>
            <person name="Secka A."/>
            <person name="Antonio M."/>
            <person name="Oren A."/>
            <person name="Chaudhuri R.R."/>
            <person name="La Ragione R."/>
            <person name="Hildebrand F."/>
            <person name="Pallen M.J."/>
        </authorList>
    </citation>
    <scope>NUCLEOTIDE SEQUENCE</scope>
    <source>
        <strain evidence="11">ChiHcolR34-3080</strain>
    </source>
</reference>
<comment type="similarity">
    <text evidence="3">Belongs to the purine nucleoside phosphorylase YfiH/LACC1 family.</text>
</comment>
<reference evidence="11" key="2">
    <citation type="submission" date="2021-04" db="EMBL/GenBank/DDBJ databases">
        <authorList>
            <person name="Gilroy R."/>
        </authorList>
    </citation>
    <scope>NUCLEOTIDE SEQUENCE</scope>
    <source>
        <strain evidence="11">ChiHcolR34-3080</strain>
    </source>
</reference>
<keyword evidence="7" id="KW-0862">Zinc</keyword>
<dbReference type="SUPFAM" id="SSF64438">
    <property type="entry name" value="CNF1/YfiH-like putative cysteine hydrolases"/>
    <property type="match status" value="1"/>
</dbReference>
<dbReference type="Proteomes" id="UP000823933">
    <property type="component" value="Unassembled WGS sequence"/>
</dbReference>
<evidence type="ECO:0000256" key="10">
    <source>
        <dbReference type="ARBA" id="ARBA00049893"/>
    </source>
</evidence>
<dbReference type="Gene3D" id="3.60.140.10">
    <property type="entry name" value="CNF1/YfiH-like putative cysteine hydrolases"/>
    <property type="match status" value="1"/>
</dbReference>
<evidence type="ECO:0000256" key="8">
    <source>
        <dbReference type="ARBA" id="ARBA00047989"/>
    </source>
</evidence>
<comment type="catalytic activity">
    <reaction evidence="8">
        <text>adenosine + H2O + H(+) = inosine + NH4(+)</text>
        <dbReference type="Rhea" id="RHEA:24408"/>
        <dbReference type="ChEBI" id="CHEBI:15377"/>
        <dbReference type="ChEBI" id="CHEBI:15378"/>
        <dbReference type="ChEBI" id="CHEBI:16335"/>
        <dbReference type="ChEBI" id="CHEBI:17596"/>
        <dbReference type="ChEBI" id="CHEBI:28938"/>
        <dbReference type="EC" id="3.5.4.4"/>
    </reaction>
    <physiologicalReaction direction="left-to-right" evidence="8">
        <dbReference type="Rhea" id="RHEA:24409"/>
    </physiologicalReaction>
</comment>
<evidence type="ECO:0000313" key="12">
    <source>
        <dbReference type="Proteomes" id="UP000823933"/>
    </source>
</evidence>
<organism evidence="11 12">
    <name type="scientific">Candidatus Faecalibacterium intestinigallinarum</name>
    <dbReference type="NCBI Taxonomy" id="2838581"/>
    <lineage>
        <taxon>Bacteria</taxon>
        <taxon>Bacillati</taxon>
        <taxon>Bacillota</taxon>
        <taxon>Clostridia</taxon>
        <taxon>Eubacteriales</taxon>
        <taxon>Oscillospiraceae</taxon>
        <taxon>Faecalibacterium</taxon>
    </lineage>
</organism>
<dbReference type="PANTHER" id="PTHR30616">
    <property type="entry name" value="UNCHARACTERIZED PROTEIN YFIH"/>
    <property type="match status" value="1"/>
</dbReference>
<dbReference type="PANTHER" id="PTHR30616:SF2">
    <property type="entry name" value="PURINE NUCLEOSIDE PHOSPHORYLASE LACC1"/>
    <property type="match status" value="1"/>
</dbReference>
<evidence type="ECO:0000256" key="2">
    <source>
        <dbReference type="ARBA" id="ARBA00003215"/>
    </source>
</evidence>
<comment type="function">
    <text evidence="2">Purine nucleoside enzyme that catalyzes the phosphorolysis of adenosine and inosine nucleosides, yielding D-ribose 1-phosphate and the respective free bases, adenine and hypoxanthine. Also catalyzes the phosphorolysis of S-methyl-5'-thioadenosine into adenine and S-methyl-5-thio-alpha-D-ribose 1-phosphate. Also has adenosine deaminase activity.</text>
</comment>
<dbReference type="Pfam" id="PF02578">
    <property type="entry name" value="Cu-oxidase_4"/>
    <property type="match status" value="1"/>
</dbReference>
<comment type="catalytic activity">
    <reaction evidence="9">
        <text>adenosine + phosphate = alpha-D-ribose 1-phosphate + adenine</text>
        <dbReference type="Rhea" id="RHEA:27642"/>
        <dbReference type="ChEBI" id="CHEBI:16335"/>
        <dbReference type="ChEBI" id="CHEBI:16708"/>
        <dbReference type="ChEBI" id="CHEBI:43474"/>
        <dbReference type="ChEBI" id="CHEBI:57720"/>
        <dbReference type="EC" id="2.4.2.1"/>
    </reaction>
    <physiologicalReaction direction="left-to-right" evidence="9">
        <dbReference type="Rhea" id="RHEA:27643"/>
    </physiologicalReaction>
</comment>
<evidence type="ECO:0000256" key="3">
    <source>
        <dbReference type="ARBA" id="ARBA00007353"/>
    </source>
</evidence>
<dbReference type="InterPro" id="IPR011324">
    <property type="entry name" value="Cytotoxic_necrot_fac-like_cat"/>
</dbReference>
<evidence type="ECO:0000256" key="5">
    <source>
        <dbReference type="ARBA" id="ARBA00022723"/>
    </source>
</evidence>
<keyword evidence="5" id="KW-0479">Metal-binding</keyword>
<gene>
    <name evidence="11" type="ORF">H9890_02475</name>
</gene>
<evidence type="ECO:0000256" key="4">
    <source>
        <dbReference type="ARBA" id="ARBA00022679"/>
    </source>
</evidence>
<dbReference type="InterPro" id="IPR038371">
    <property type="entry name" value="Cu_polyphenol_OxRdtase_sf"/>
</dbReference>
<feature type="non-terminal residue" evidence="11">
    <location>
        <position position="188"/>
    </location>
</feature>
<dbReference type="InterPro" id="IPR003730">
    <property type="entry name" value="Cu_polyphenol_OxRdtase"/>
</dbReference>